<proteinExistence type="predicted"/>
<dbReference type="Pfam" id="PF12867">
    <property type="entry name" value="DinB_2"/>
    <property type="match status" value="1"/>
</dbReference>
<dbReference type="Proteomes" id="UP000316095">
    <property type="component" value="Unassembled WGS sequence"/>
</dbReference>
<dbReference type="InterPro" id="IPR024775">
    <property type="entry name" value="DinB-like"/>
</dbReference>
<feature type="domain" description="DinB-like" evidence="1">
    <location>
        <begin position="11"/>
        <end position="150"/>
    </location>
</feature>
<protein>
    <submittedName>
        <fullName evidence="2">DinB superfamily protein</fullName>
    </submittedName>
</protein>
<keyword evidence="3" id="KW-1185">Reference proteome</keyword>
<accession>A0A5C5X8K4</accession>
<organism evidence="2 3">
    <name type="scientific">Rubinisphaera italica</name>
    <dbReference type="NCBI Taxonomy" id="2527969"/>
    <lineage>
        <taxon>Bacteria</taxon>
        <taxon>Pseudomonadati</taxon>
        <taxon>Planctomycetota</taxon>
        <taxon>Planctomycetia</taxon>
        <taxon>Planctomycetales</taxon>
        <taxon>Planctomycetaceae</taxon>
        <taxon>Rubinisphaera</taxon>
    </lineage>
</organism>
<evidence type="ECO:0000313" key="2">
    <source>
        <dbReference type="EMBL" id="TWT59467.1"/>
    </source>
</evidence>
<gene>
    <name evidence="2" type="ORF">Pan54_01730</name>
</gene>
<evidence type="ECO:0000313" key="3">
    <source>
        <dbReference type="Proteomes" id="UP000316095"/>
    </source>
</evidence>
<comment type="caution">
    <text evidence="2">The sequence shown here is derived from an EMBL/GenBank/DDBJ whole genome shotgun (WGS) entry which is preliminary data.</text>
</comment>
<sequence>MTLKERLRFGLEHARRVTNKLLDEIQEPNDWVLRPTPNANHAMWIAGHLALTDNRFAIMLDPPSAIDLDHLKDLFGKFSQPQEELSAYPSVKEVRELMRDRRQNFLRILDNCSEEDLEQPTPEGAPPFMPNVGMVFQMAAWHEPIHTGQLTIIHRILGNTPLADRPVGK</sequence>
<dbReference type="RefSeq" id="WP_146501605.1">
    <property type="nucleotide sequence ID" value="NZ_SJPG01000001.1"/>
</dbReference>
<dbReference type="Gene3D" id="1.20.120.450">
    <property type="entry name" value="dinb family like domain"/>
    <property type="match status" value="1"/>
</dbReference>
<reference evidence="2 3" key="1">
    <citation type="submission" date="2019-02" db="EMBL/GenBank/DDBJ databases">
        <title>Deep-cultivation of Planctomycetes and their phenomic and genomic characterization uncovers novel biology.</title>
        <authorList>
            <person name="Wiegand S."/>
            <person name="Jogler M."/>
            <person name="Boedeker C."/>
            <person name="Pinto D."/>
            <person name="Vollmers J."/>
            <person name="Rivas-Marin E."/>
            <person name="Kohn T."/>
            <person name="Peeters S.H."/>
            <person name="Heuer A."/>
            <person name="Rast P."/>
            <person name="Oberbeckmann S."/>
            <person name="Bunk B."/>
            <person name="Jeske O."/>
            <person name="Meyerdierks A."/>
            <person name="Storesund J.E."/>
            <person name="Kallscheuer N."/>
            <person name="Luecker S."/>
            <person name="Lage O.M."/>
            <person name="Pohl T."/>
            <person name="Merkel B.J."/>
            <person name="Hornburger P."/>
            <person name="Mueller R.-W."/>
            <person name="Bruemmer F."/>
            <person name="Labrenz M."/>
            <person name="Spormann A.M."/>
            <person name="Op Den Camp H."/>
            <person name="Overmann J."/>
            <person name="Amann R."/>
            <person name="Jetten M.S.M."/>
            <person name="Mascher T."/>
            <person name="Medema M.H."/>
            <person name="Devos D.P."/>
            <person name="Kaster A.-K."/>
            <person name="Ovreas L."/>
            <person name="Rohde M."/>
            <person name="Galperin M.Y."/>
            <person name="Jogler C."/>
        </authorList>
    </citation>
    <scope>NUCLEOTIDE SEQUENCE [LARGE SCALE GENOMIC DNA]</scope>
    <source>
        <strain evidence="2 3">Pan54</strain>
    </source>
</reference>
<name>A0A5C5X8K4_9PLAN</name>
<dbReference type="InterPro" id="IPR034660">
    <property type="entry name" value="DinB/YfiT-like"/>
</dbReference>
<dbReference type="SUPFAM" id="SSF109854">
    <property type="entry name" value="DinB/YfiT-like putative metalloenzymes"/>
    <property type="match status" value="1"/>
</dbReference>
<dbReference type="EMBL" id="SJPG01000001">
    <property type="protein sequence ID" value="TWT59467.1"/>
    <property type="molecule type" value="Genomic_DNA"/>
</dbReference>
<dbReference type="AlphaFoldDB" id="A0A5C5X8K4"/>
<evidence type="ECO:0000259" key="1">
    <source>
        <dbReference type="Pfam" id="PF12867"/>
    </source>
</evidence>
<dbReference type="OrthoDB" id="267642at2"/>